<organism evidence="1 2">
    <name type="scientific">Candidatus Staskawiczbacteria bacterium RIFCSPHIGHO2_02_FULL_42_22</name>
    <dbReference type="NCBI Taxonomy" id="1802207"/>
    <lineage>
        <taxon>Bacteria</taxon>
        <taxon>Candidatus Staskawicziibacteriota</taxon>
    </lineage>
</organism>
<evidence type="ECO:0000313" key="2">
    <source>
        <dbReference type="Proteomes" id="UP000178820"/>
    </source>
</evidence>
<dbReference type="Proteomes" id="UP000178820">
    <property type="component" value="Unassembled WGS sequence"/>
</dbReference>
<dbReference type="AlphaFoldDB" id="A0A1G2I1W4"/>
<proteinExistence type="predicted"/>
<comment type="caution">
    <text evidence="1">The sequence shown here is derived from an EMBL/GenBank/DDBJ whole genome shotgun (WGS) entry which is preliminary data.</text>
</comment>
<evidence type="ECO:0000313" key="1">
    <source>
        <dbReference type="EMBL" id="OGZ68804.1"/>
    </source>
</evidence>
<sequence>MEIVPMVEPSRTLDHIGTSGIAMPLWNKHYKTGTPTLARRRQSWAGFTKSLFGVASATPHKLFAPSRPIFEDSEGSKYAAVYLLPSDAEYMLVIYCQTCGEFSAGFVMFVP</sequence>
<dbReference type="EMBL" id="MHOT01000018">
    <property type="protein sequence ID" value="OGZ68804.1"/>
    <property type="molecule type" value="Genomic_DNA"/>
</dbReference>
<reference evidence="1 2" key="1">
    <citation type="journal article" date="2016" name="Nat. Commun.">
        <title>Thousands of microbial genomes shed light on interconnected biogeochemical processes in an aquifer system.</title>
        <authorList>
            <person name="Anantharaman K."/>
            <person name="Brown C.T."/>
            <person name="Hug L.A."/>
            <person name="Sharon I."/>
            <person name="Castelle C.J."/>
            <person name="Probst A.J."/>
            <person name="Thomas B.C."/>
            <person name="Singh A."/>
            <person name="Wilkins M.J."/>
            <person name="Karaoz U."/>
            <person name="Brodie E.L."/>
            <person name="Williams K.H."/>
            <person name="Hubbard S.S."/>
            <person name="Banfield J.F."/>
        </authorList>
    </citation>
    <scope>NUCLEOTIDE SEQUENCE [LARGE SCALE GENOMIC DNA]</scope>
</reference>
<name>A0A1G2I1W4_9BACT</name>
<protein>
    <submittedName>
        <fullName evidence="1">Uncharacterized protein</fullName>
    </submittedName>
</protein>
<gene>
    <name evidence="1" type="ORF">A3D44_02295</name>
</gene>
<accession>A0A1G2I1W4</accession>